<dbReference type="STRING" id="1543381.LF63_0100900"/>
<accession>A0A099D1C0</accession>
<dbReference type="PROSITE" id="PS51257">
    <property type="entry name" value="PROKAR_LIPOPROTEIN"/>
    <property type="match status" value="1"/>
</dbReference>
<dbReference type="Proteomes" id="UP000560000">
    <property type="component" value="Unassembled WGS sequence"/>
</dbReference>
<dbReference type="OrthoDB" id="5931800at2"/>
<comment type="caution">
    <text evidence="3">The sequence shown here is derived from an EMBL/GenBank/DDBJ whole genome shotgun (WGS) entry which is preliminary data.</text>
</comment>
<dbReference type="EMBL" id="JACHET010000001">
    <property type="protein sequence ID" value="MBB6184712.1"/>
    <property type="molecule type" value="Genomic_DNA"/>
</dbReference>
<dbReference type="EMBL" id="JROI01000003">
    <property type="protein sequence ID" value="KGI79080.1"/>
    <property type="molecule type" value="Genomic_DNA"/>
</dbReference>
<protein>
    <recommendedName>
        <fullName evidence="2">PgaA membrane beta barrel domain-containing protein</fullName>
    </recommendedName>
</protein>
<dbReference type="Pfam" id="PF21197">
    <property type="entry name" value="PgaA_barrel"/>
    <property type="match status" value="1"/>
</dbReference>
<organism evidence="3 5">
    <name type="scientific">Oleiagrimonas soli</name>
    <dbReference type="NCBI Taxonomy" id="1543381"/>
    <lineage>
        <taxon>Bacteria</taxon>
        <taxon>Pseudomonadati</taxon>
        <taxon>Pseudomonadota</taxon>
        <taxon>Gammaproteobacteria</taxon>
        <taxon>Lysobacterales</taxon>
        <taxon>Rhodanobacteraceae</taxon>
        <taxon>Oleiagrimonas</taxon>
    </lineage>
</organism>
<dbReference type="HOGENOM" id="CLU_549609_0_0_6"/>
<feature type="domain" description="PgaA membrane beta barrel" evidence="2">
    <location>
        <begin position="284"/>
        <end position="399"/>
    </location>
</feature>
<evidence type="ECO:0000313" key="5">
    <source>
        <dbReference type="Proteomes" id="UP000029708"/>
    </source>
</evidence>
<evidence type="ECO:0000259" key="2">
    <source>
        <dbReference type="Pfam" id="PF21197"/>
    </source>
</evidence>
<keyword evidence="5" id="KW-1185">Reference proteome</keyword>
<feature type="signal peptide" evidence="1">
    <location>
        <begin position="1"/>
        <end position="29"/>
    </location>
</feature>
<gene>
    <name evidence="4" type="ORF">HNQ86_002057</name>
    <name evidence="3" type="ORF">LF63_0100900</name>
</gene>
<name>A0A099D1C0_9GAMM</name>
<proteinExistence type="predicted"/>
<keyword evidence="1" id="KW-0732">Signal</keyword>
<reference evidence="4 6" key="2">
    <citation type="submission" date="2020-08" db="EMBL/GenBank/DDBJ databases">
        <title>Genomic Encyclopedia of Type Strains, Phase IV (KMG-IV): sequencing the most valuable type-strain genomes for metagenomic binning, comparative biology and taxonomic classification.</title>
        <authorList>
            <person name="Goeker M."/>
        </authorList>
    </citation>
    <scope>NUCLEOTIDE SEQUENCE [LARGE SCALE GENOMIC DNA]</scope>
    <source>
        <strain evidence="4 6">DSM 107085</strain>
    </source>
</reference>
<sequence>MAQMTHRRRASARAAALGRATLLTAFALACTLPLTAVRAQSAVPYQPALSAAWDGHTAKALRLIDVYLAAHPNDHAAQLDRARFLAWMGAYAKADDALAKFGANDQEALALRARVLAWAERRHAALAINAPLYAADPSDDDNAWTQALILRQGEWPQQALPALATVQADKPDDKDTNDLAKAVRLPLFSWVGLTPSLYSDSDHIEIRTLDLDSSLWLADRWRLLADVTRRRHSAPFGGPFAPLLGDNHVDEDRIGSGLRFAPSPDIALELWLGNSRIDNGRGGENETIGHLLFSQYASDAFRYTITADRDRVDASPRALTVMRNGLAVDLSWTPTLRDRIDAHIAHDDFDDDNRRASALVSYARAVYRGERATLDLGVQGETQHNSLNTDNGYYSPDRYRRYAFTASSYISISDEVGLSLSTALGQQRDETFSQWKRAFDISGALTVGIFTHWQLVGRAGYSQRLNQFGRYIGSNVGLELRYRFCEFRADRCPSVR</sequence>
<feature type="chain" id="PRO_5035986861" description="PgaA membrane beta barrel domain-containing protein" evidence="1">
    <location>
        <begin position="30"/>
        <end position="496"/>
    </location>
</feature>
<evidence type="ECO:0000313" key="3">
    <source>
        <dbReference type="EMBL" id="KGI79080.1"/>
    </source>
</evidence>
<dbReference type="InterPro" id="IPR049003">
    <property type="entry name" value="PgaA_barrel"/>
</dbReference>
<dbReference type="RefSeq" id="WP_043099018.1">
    <property type="nucleotide sequence ID" value="NZ_JACHET010000001.1"/>
</dbReference>
<dbReference type="AlphaFoldDB" id="A0A099D1C0"/>
<evidence type="ECO:0000313" key="4">
    <source>
        <dbReference type="EMBL" id="MBB6184712.1"/>
    </source>
</evidence>
<evidence type="ECO:0000313" key="6">
    <source>
        <dbReference type="Proteomes" id="UP000560000"/>
    </source>
</evidence>
<evidence type="ECO:0000256" key="1">
    <source>
        <dbReference type="SAM" id="SignalP"/>
    </source>
</evidence>
<dbReference type="Proteomes" id="UP000029708">
    <property type="component" value="Unassembled WGS sequence"/>
</dbReference>
<reference evidence="3 5" key="1">
    <citation type="submission" date="2014-09" db="EMBL/GenBank/DDBJ databases">
        <title>Xanthomonadaceae 3.5X direct submission.</title>
        <authorList>
            <person name="Fang T."/>
            <person name="Wang H."/>
        </authorList>
    </citation>
    <scope>NUCLEOTIDE SEQUENCE [LARGE SCALE GENOMIC DNA]</scope>
    <source>
        <strain evidence="3 5">3.5X</strain>
    </source>
</reference>